<dbReference type="InterPro" id="IPR027417">
    <property type="entry name" value="P-loop_NTPase"/>
</dbReference>
<dbReference type="GO" id="GO:0048312">
    <property type="term" value="P:intracellular distribution of mitochondria"/>
    <property type="evidence" value="ECO:0007669"/>
    <property type="project" value="TreeGrafter"/>
</dbReference>
<dbReference type="Proteomes" id="UP000022910">
    <property type="component" value="Unassembled WGS sequence"/>
</dbReference>
<dbReference type="GO" id="GO:0030001">
    <property type="term" value="P:metal ion transport"/>
    <property type="evidence" value="ECO:0007669"/>
    <property type="project" value="UniProtKB-ARBA"/>
</dbReference>
<dbReference type="InterPro" id="IPR020850">
    <property type="entry name" value="GED_dom"/>
</dbReference>
<proteinExistence type="predicted"/>
<accession>A0A015LT51</accession>
<dbReference type="PROSITE" id="PS51388">
    <property type="entry name" value="GED"/>
    <property type="match status" value="1"/>
</dbReference>
<dbReference type="GO" id="GO:0005525">
    <property type="term" value="F:GTP binding"/>
    <property type="evidence" value="ECO:0007669"/>
    <property type="project" value="UniProtKB-KW"/>
</dbReference>
<feature type="coiled-coil region" evidence="11">
    <location>
        <begin position="292"/>
        <end position="319"/>
    </location>
</feature>
<dbReference type="SUPFAM" id="SSF52540">
    <property type="entry name" value="P-loop containing nucleoside triphosphate hydrolases"/>
    <property type="match status" value="1"/>
</dbReference>
<comment type="catalytic activity">
    <reaction evidence="10">
        <text>GTP + H2O = GDP + phosphate + H(+)</text>
        <dbReference type="Rhea" id="RHEA:19669"/>
        <dbReference type="ChEBI" id="CHEBI:15377"/>
        <dbReference type="ChEBI" id="CHEBI:15378"/>
        <dbReference type="ChEBI" id="CHEBI:37565"/>
        <dbReference type="ChEBI" id="CHEBI:43474"/>
        <dbReference type="ChEBI" id="CHEBI:58189"/>
        <dbReference type="EC" id="3.6.5.5"/>
    </reaction>
</comment>
<dbReference type="GO" id="GO:0016559">
    <property type="term" value="P:peroxisome fission"/>
    <property type="evidence" value="ECO:0007669"/>
    <property type="project" value="TreeGrafter"/>
</dbReference>
<dbReference type="InterPro" id="IPR000375">
    <property type="entry name" value="Dynamin_stalk"/>
</dbReference>
<evidence type="ECO:0000313" key="14">
    <source>
        <dbReference type="Proteomes" id="UP000022910"/>
    </source>
</evidence>
<organism evidence="13 14">
    <name type="scientific">Rhizophagus irregularis (strain DAOM 197198w)</name>
    <name type="common">Glomus intraradices</name>
    <dbReference type="NCBI Taxonomy" id="1432141"/>
    <lineage>
        <taxon>Eukaryota</taxon>
        <taxon>Fungi</taxon>
        <taxon>Fungi incertae sedis</taxon>
        <taxon>Mucoromycota</taxon>
        <taxon>Glomeromycotina</taxon>
        <taxon>Glomeromycetes</taxon>
        <taxon>Glomerales</taxon>
        <taxon>Glomeraceae</taxon>
        <taxon>Rhizophagus</taxon>
    </lineage>
</organism>
<dbReference type="Gene3D" id="3.40.50.300">
    <property type="entry name" value="P-loop containing nucleotide triphosphate hydrolases"/>
    <property type="match status" value="1"/>
</dbReference>
<dbReference type="FunFam" id="1.20.120.1240:FF:000002">
    <property type="entry name" value="Dynamin-1-like protein isoform 1"/>
    <property type="match status" value="1"/>
</dbReference>
<evidence type="ECO:0000256" key="5">
    <source>
        <dbReference type="ARBA" id="ARBA00022787"/>
    </source>
</evidence>
<dbReference type="Pfam" id="PF01031">
    <property type="entry name" value="Dynamin_M"/>
    <property type="match status" value="1"/>
</dbReference>
<keyword evidence="6" id="KW-0378">Hydrolase</keyword>
<reference evidence="13 14" key="1">
    <citation type="submission" date="2014-02" db="EMBL/GenBank/DDBJ databases">
        <title>Single nucleus genome sequencing reveals high similarity among nuclei of an endomycorrhizal fungus.</title>
        <authorList>
            <person name="Lin K."/>
            <person name="Geurts R."/>
            <person name="Zhang Z."/>
            <person name="Limpens E."/>
            <person name="Saunders D.G."/>
            <person name="Mu D."/>
            <person name="Pang E."/>
            <person name="Cao H."/>
            <person name="Cha H."/>
            <person name="Lin T."/>
            <person name="Zhou Q."/>
            <person name="Shang Y."/>
            <person name="Li Y."/>
            <person name="Ivanov S."/>
            <person name="Sharma T."/>
            <person name="Velzen R.V."/>
            <person name="Ruijter N.D."/>
            <person name="Aanen D.K."/>
            <person name="Win J."/>
            <person name="Kamoun S."/>
            <person name="Bisseling T."/>
            <person name="Huang S."/>
        </authorList>
    </citation>
    <scope>NUCLEOTIDE SEQUENCE [LARGE SCALE GENOMIC DNA]</scope>
    <source>
        <strain evidence="14">DAOM197198w</strain>
    </source>
</reference>
<dbReference type="GO" id="GO:0008017">
    <property type="term" value="F:microtubule binding"/>
    <property type="evidence" value="ECO:0007669"/>
    <property type="project" value="TreeGrafter"/>
</dbReference>
<dbReference type="GO" id="GO:0042802">
    <property type="term" value="F:identical protein binding"/>
    <property type="evidence" value="ECO:0007669"/>
    <property type="project" value="UniProtKB-ARBA"/>
</dbReference>
<comment type="subcellular location">
    <subcellularLocation>
        <location evidence="1">Mitochondrion outer membrane</location>
        <topology evidence="1">Peripheral membrane protein</topology>
    </subcellularLocation>
</comment>
<dbReference type="GO" id="GO:0003924">
    <property type="term" value="F:GTPase activity"/>
    <property type="evidence" value="ECO:0007669"/>
    <property type="project" value="InterPro"/>
</dbReference>
<feature type="domain" description="GED" evidence="12">
    <location>
        <begin position="426"/>
        <end position="513"/>
    </location>
</feature>
<dbReference type="InterPro" id="IPR022812">
    <property type="entry name" value="Dynamin"/>
</dbReference>
<name>A0A015LT51_RHIIW</name>
<evidence type="ECO:0000256" key="1">
    <source>
        <dbReference type="ARBA" id="ARBA00004450"/>
    </source>
</evidence>
<dbReference type="EC" id="3.6.5.5" evidence="2"/>
<evidence type="ECO:0000256" key="8">
    <source>
        <dbReference type="ARBA" id="ARBA00023134"/>
    </source>
</evidence>
<dbReference type="AlphaFoldDB" id="A0A015LT51"/>
<evidence type="ECO:0000256" key="7">
    <source>
        <dbReference type="ARBA" id="ARBA00023128"/>
    </source>
</evidence>
<evidence type="ECO:0000259" key="12">
    <source>
        <dbReference type="PROSITE" id="PS51388"/>
    </source>
</evidence>
<evidence type="ECO:0000256" key="4">
    <source>
        <dbReference type="ARBA" id="ARBA00022741"/>
    </source>
</evidence>
<dbReference type="GO" id="GO:0000266">
    <property type="term" value="P:mitochondrial fission"/>
    <property type="evidence" value="ECO:0007669"/>
    <property type="project" value="TreeGrafter"/>
</dbReference>
<keyword evidence="11" id="KW-0175">Coiled coil</keyword>
<sequence>MDAGTNALEILTGRVVPLKLGFIGVVNRSQQDIVGNKPMVEALKAEAEFFKHHPAYKNIASRCGTPFLAKTLNNILMNHIRERLPDMKTRINSLITQTSQELLSYGDPTLEGKSNRGALVLKLLTKFANDFVSSIDGTASDISTKELCGGARIYYIFNNVFGAALDSIAPCGNLTTQDIRTAIRNSTGPRPFLFVPEIAFDLLVKPQIRLLEPPSLRCVELVYEELLKICHGCGSPELSRYPRLQARLLEVVSDLLREQQGPTSSYVESLISIQRAYINTNHPDFIGGGGAISDLVKKNEKKRREFEKLNRRANNFSNSSIHASVNGINKDEIHDGSSISDKESSGTRDMISLQNGMNSSSWAQRESFLTYFFGSGNKTDRTILPDQPVPSRNGNFSRDIEDLDKLENMSLNEDTLHLTEREEMETQLIRSLITSYFNIVRKTIQDIVPKAIMHLLVNHSRESVQNRLVSELYKEELFADLLQEDENLASERQKCKTMLDVYRKAFEVINEAM</sequence>
<evidence type="ECO:0000313" key="13">
    <source>
        <dbReference type="EMBL" id="EXX57878.1"/>
    </source>
</evidence>
<evidence type="ECO:0000256" key="11">
    <source>
        <dbReference type="SAM" id="Coils"/>
    </source>
</evidence>
<dbReference type="PANTHER" id="PTHR11566">
    <property type="entry name" value="DYNAMIN"/>
    <property type="match status" value="1"/>
</dbReference>
<dbReference type="SMART" id="SM00302">
    <property type="entry name" value="GED"/>
    <property type="match status" value="1"/>
</dbReference>
<evidence type="ECO:0000256" key="3">
    <source>
        <dbReference type="ARBA" id="ARBA00022553"/>
    </source>
</evidence>
<keyword evidence="7" id="KW-0496">Mitochondrion</keyword>
<dbReference type="HOGENOM" id="CLU_008964_5_4_1"/>
<dbReference type="OMA" id="KICHNCG"/>
<evidence type="ECO:0000256" key="2">
    <source>
        <dbReference type="ARBA" id="ARBA00011980"/>
    </source>
</evidence>
<dbReference type="GO" id="GO:0005829">
    <property type="term" value="C:cytosol"/>
    <property type="evidence" value="ECO:0007669"/>
    <property type="project" value="UniProtKB-ARBA"/>
</dbReference>
<dbReference type="PANTHER" id="PTHR11566:SF235">
    <property type="entry name" value="DYNAMIN-RELATED PROTEIN DNM1"/>
    <property type="match status" value="1"/>
</dbReference>
<evidence type="ECO:0000256" key="9">
    <source>
        <dbReference type="ARBA" id="ARBA00023136"/>
    </source>
</evidence>
<evidence type="ECO:0000256" key="6">
    <source>
        <dbReference type="ARBA" id="ARBA00022801"/>
    </source>
</evidence>
<comment type="caution">
    <text evidence="13">The sequence shown here is derived from an EMBL/GenBank/DDBJ whole genome shotgun (WGS) entry which is preliminary data.</text>
</comment>
<dbReference type="Gene3D" id="1.20.120.1240">
    <property type="entry name" value="Dynamin, middle domain"/>
    <property type="match status" value="2"/>
</dbReference>
<keyword evidence="3" id="KW-0597">Phosphoprotein</keyword>
<dbReference type="GO" id="GO:0005777">
    <property type="term" value="C:peroxisome"/>
    <property type="evidence" value="ECO:0007669"/>
    <property type="project" value="UniProtKB-ARBA"/>
</dbReference>
<keyword evidence="5" id="KW-1000">Mitochondrion outer membrane</keyword>
<keyword evidence="9" id="KW-0472">Membrane</keyword>
<dbReference type="GO" id="GO:0005741">
    <property type="term" value="C:mitochondrial outer membrane"/>
    <property type="evidence" value="ECO:0007669"/>
    <property type="project" value="UniProtKB-SubCell"/>
</dbReference>
<gene>
    <name evidence="13" type="ORF">RirG_203070</name>
</gene>
<dbReference type="InterPro" id="IPR003130">
    <property type="entry name" value="GED"/>
</dbReference>
<dbReference type="EMBL" id="JEMT01027208">
    <property type="protein sequence ID" value="EXX57878.1"/>
    <property type="molecule type" value="Genomic_DNA"/>
</dbReference>
<keyword evidence="14" id="KW-1185">Reference proteome</keyword>
<dbReference type="Pfam" id="PF02212">
    <property type="entry name" value="GED"/>
    <property type="match status" value="1"/>
</dbReference>
<protein>
    <recommendedName>
        <fullName evidence="2">dynamin GTPase</fullName>
        <ecNumber evidence="2">3.6.5.5</ecNumber>
    </recommendedName>
</protein>
<dbReference type="GO" id="GO:0006897">
    <property type="term" value="P:endocytosis"/>
    <property type="evidence" value="ECO:0007669"/>
    <property type="project" value="TreeGrafter"/>
</dbReference>
<keyword evidence="4" id="KW-0547">Nucleotide-binding</keyword>
<dbReference type="GO" id="GO:0005874">
    <property type="term" value="C:microtubule"/>
    <property type="evidence" value="ECO:0007669"/>
    <property type="project" value="TreeGrafter"/>
</dbReference>
<keyword evidence="8" id="KW-0342">GTP-binding</keyword>
<evidence type="ECO:0000256" key="10">
    <source>
        <dbReference type="ARBA" id="ARBA00048040"/>
    </source>
</evidence>